<name>A0A7X0H8K2_9BACT</name>
<dbReference type="PRINTS" id="PR00719">
    <property type="entry name" value="LMWPTPASE"/>
</dbReference>
<proteinExistence type="inferred from homology"/>
<dbReference type="AlphaFoldDB" id="A0A7X0H8K2"/>
<dbReference type="EC" id="3.1.3.48" evidence="2"/>
<comment type="catalytic activity">
    <reaction evidence="5">
        <text>O-phospho-L-tyrosyl-[protein] + H2O = L-tyrosyl-[protein] + phosphate</text>
        <dbReference type="Rhea" id="RHEA:10684"/>
        <dbReference type="Rhea" id="RHEA-COMP:10136"/>
        <dbReference type="Rhea" id="RHEA-COMP:20101"/>
        <dbReference type="ChEBI" id="CHEBI:15377"/>
        <dbReference type="ChEBI" id="CHEBI:43474"/>
        <dbReference type="ChEBI" id="CHEBI:46858"/>
        <dbReference type="ChEBI" id="CHEBI:61978"/>
        <dbReference type="EC" id="3.1.3.48"/>
    </reaction>
</comment>
<dbReference type="SMART" id="SM00226">
    <property type="entry name" value="LMWPc"/>
    <property type="match status" value="1"/>
</dbReference>
<dbReference type="Gene3D" id="3.40.50.2300">
    <property type="match status" value="1"/>
</dbReference>
<dbReference type="EMBL" id="JACHGY010000001">
    <property type="protein sequence ID" value="MBB6431231.1"/>
    <property type="molecule type" value="Genomic_DNA"/>
</dbReference>
<evidence type="ECO:0000259" key="7">
    <source>
        <dbReference type="SMART" id="SM00226"/>
    </source>
</evidence>
<feature type="active site" description="Proton donor" evidence="6">
    <location>
        <position position="116"/>
    </location>
</feature>
<accession>A0A7X0H8K2</accession>
<evidence type="ECO:0000256" key="3">
    <source>
        <dbReference type="ARBA" id="ARBA00022801"/>
    </source>
</evidence>
<dbReference type="Pfam" id="PF01451">
    <property type="entry name" value="LMWPc"/>
    <property type="match status" value="1"/>
</dbReference>
<organism evidence="8 9">
    <name type="scientific">Algisphaera agarilytica</name>
    <dbReference type="NCBI Taxonomy" id="1385975"/>
    <lineage>
        <taxon>Bacteria</taxon>
        <taxon>Pseudomonadati</taxon>
        <taxon>Planctomycetota</taxon>
        <taxon>Phycisphaerae</taxon>
        <taxon>Phycisphaerales</taxon>
        <taxon>Phycisphaeraceae</taxon>
        <taxon>Algisphaera</taxon>
    </lineage>
</organism>
<evidence type="ECO:0000256" key="1">
    <source>
        <dbReference type="ARBA" id="ARBA00011063"/>
    </source>
</evidence>
<evidence type="ECO:0000256" key="6">
    <source>
        <dbReference type="PIRSR" id="PIRSR617867-1"/>
    </source>
</evidence>
<dbReference type="SUPFAM" id="SSF52788">
    <property type="entry name" value="Phosphotyrosine protein phosphatases I"/>
    <property type="match status" value="1"/>
</dbReference>
<comment type="similarity">
    <text evidence="1">Belongs to the low molecular weight phosphotyrosine protein phosphatase family.</text>
</comment>
<protein>
    <recommendedName>
        <fullName evidence="2">protein-tyrosine-phosphatase</fullName>
        <ecNumber evidence="2">3.1.3.48</ecNumber>
    </recommendedName>
</protein>
<keyword evidence="3" id="KW-0378">Hydrolase</keyword>
<reference evidence="8 9" key="1">
    <citation type="submission" date="2020-08" db="EMBL/GenBank/DDBJ databases">
        <title>Genomic Encyclopedia of Type Strains, Phase IV (KMG-IV): sequencing the most valuable type-strain genomes for metagenomic binning, comparative biology and taxonomic classification.</title>
        <authorList>
            <person name="Goeker M."/>
        </authorList>
    </citation>
    <scope>NUCLEOTIDE SEQUENCE [LARGE SCALE GENOMIC DNA]</scope>
    <source>
        <strain evidence="8 9">DSM 103725</strain>
    </source>
</reference>
<dbReference type="RefSeq" id="WP_184678715.1">
    <property type="nucleotide sequence ID" value="NZ_JACHGY010000001.1"/>
</dbReference>
<dbReference type="CDD" id="cd16344">
    <property type="entry name" value="LMWPAP"/>
    <property type="match status" value="1"/>
</dbReference>
<dbReference type="PANTHER" id="PTHR11717">
    <property type="entry name" value="LOW MOLECULAR WEIGHT PROTEIN TYROSINE PHOSPHATASE"/>
    <property type="match status" value="1"/>
</dbReference>
<comment type="caution">
    <text evidence="8">The sequence shown here is derived from an EMBL/GenBank/DDBJ whole genome shotgun (WGS) entry which is preliminary data.</text>
</comment>
<dbReference type="InterPro" id="IPR036196">
    <property type="entry name" value="Ptyr_pPase_sf"/>
</dbReference>
<dbReference type="InterPro" id="IPR023485">
    <property type="entry name" value="Ptyr_pPase"/>
</dbReference>
<dbReference type="GO" id="GO:0004725">
    <property type="term" value="F:protein tyrosine phosphatase activity"/>
    <property type="evidence" value="ECO:0007669"/>
    <property type="project" value="UniProtKB-EC"/>
</dbReference>
<feature type="active site" evidence="6">
    <location>
        <position position="16"/>
    </location>
</feature>
<evidence type="ECO:0000313" key="9">
    <source>
        <dbReference type="Proteomes" id="UP000541810"/>
    </source>
</evidence>
<dbReference type="InterPro" id="IPR050438">
    <property type="entry name" value="LMW_PTPase"/>
</dbReference>
<dbReference type="Proteomes" id="UP000541810">
    <property type="component" value="Unassembled WGS sequence"/>
</dbReference>
<keyword evidence="4" id="KW-0904">Protein phosphatase</keyword>
<evidence type="ECO:0000256" key="2">
    <source>
        <dbReference type="ARBA" id="ARBA00013064"/>
    </source>
</evidence>
<keyword evidence="9" id="KW-1185">Reference proteome</keyword>
<evidence type="ECO:0000256" key="5">
    <source>
        <dbReference type="ARBA" id="ARBA00051722"/>
    </source>
</evidence>
<gene>
    <name evidence="8" type="ORF">HNQ40_003037</name>
</gene>
<feature type="domain" description="Phosphotyrosine protein phosphatase I" evidence="7">
    <location>
        <begin position="4"/>
        <end position="142"/>
    </location>
</feature>
<feature type="active site" description="Nucleophile" evidence="6">
    <location>
        <position position="10"/>
    </location>
</feature>
<dbReference type="PANTHER" id="PTHR11717:SF31">
    <property type="entry name" value="LOW MOLECULAR WEIGHT PROTEIN-TYROSINE-PHOSPHATASE ETP-RELATED"/>
    <property type="match status" value="1"/>
</dbReference>
<evidence type="ECO:0000313" key="8">
    <source>
        <dbReference type="EMBL" id="MBB6431231.1"/>
    </source>
</evidence>
<dbReference type="InterPro" id="IPR017867">
    <property type="entry name" value="Tyr_phospatase_low_mol_wt"/>
</dbReference>
<evidence type="ECO:0000256" key="4">
    <source>
        <dbReference type="ARBA" id="ARBA00022912"/>
    </source>
</evidence>
<sequence>MARFHLLLVCTGNTCRSPMAEVLAKKILEDQPGVVVGSAGVFAGPGQPASAEAVEAMKAMGLDLSQHRSQPLTPELLEQVDQIYTMTESHRQAVLAQAPGAIDKVQRLDLDGDISDPFGASLPVYQETAEQIKRALEARLKQ</sequence>